<dbReference type="GO" id="GO:0020037">
    <property type="term" value="F:heme binding"/>
    <property type="evidence" value="ECO:0007669"/>
    <property type="project" value="InterPro"/>
</dbReference>
<evidence type="ECO:0000259" key="14">
    <source>
        <dbReference type="PROSITE" id="PS50902"/>
    </source>
</evidence>
<dbReference type="GO" id="GO:0010181">
    <property type="term" value="F:FMN binding"/>
    <property type="evidence" value="ECO:0007669"/>
    <property type="project" value="InterPro"/>
</dbReference>
<sequence length="1066" mass="120839">MLIEKITEFAIPPKCPFAQTEYPTGVKLTNYTSGKRTTDVLHTRSQKIKCSEDTCMGSLMTGQSGDPGCRSKGDILEEALKFQELYWSTMKAASPEDLSNRMNEITEEVMKTGTYNMKMEEMEFGAKMAWRNASRCIGRIQWNKLHLQDYRNITTTKEMFEAICKHLEYATNGGNLRSTITLFPPRIPGREDFRVWNPQLINFAGYLQPDGSVIGDPGRLQFTRVCQRLGWKGKGGKFDILPIVVSAPGEGAKFYELPEELVMMIDIEHPKYEWFKELGIRWYAVPAVSEMMLDMGGICFTAAPFNGWYMATEIGARNLCDIQRYNISKEVAEKMGIDTMTHSTLWKDIALVETTLAVLHSFQKNKITIVDHHTAADTFMKHMEMELATRGGCPADWVWIVPPISGSSTPVFHQEMINYNLKPSYEYQEKAWKAYKWPENDKIKLKYSFASIGKVVRLCLSMMSKVRRGRIQATILYATETGKSETFARKLANVLHSSFNTKVLCMDEYDTNDLTSEDFIVIVASTFGSGEPPDNGKSFWKSLKEMKEKKMSLKNLKFSVFALGSSSYPYFCNFGKNVDSILSDLGGQRIMPVELGDELGGQEHTFNQWIPSIYKNSCKDFNIELSDDMIVPMMDINTWKSGQFRLRESNVKQKDLLTEISTLHNKKLFPARVTSRANLKAPEAENQTVLAALSVQTSPLTTYEPGDHIGIYPSNPQTIVEPILQKMKQSGVNVDDTIQTECLKNDSWEAFKRLPPASLRTYLTNYLDITTPPTASFLLLLSEMATDSFHKRRLQKLAEDNDDYEAWKSSLYPNLAEILEEFSSIELDPTLLISELPLLQPRYYSISSSRLASPNEIHITFSMVSYRTKDNLGPMHYGVCTSYLSKVTNEDVLCYIRSAPRFRLPEDSSAPLIMVGAGSGIAPFRSFWQARDALFEKSKKDSNISPLGKMFLFFGCRQSKLDDIYKSETTRLVKKGVLTHVFTSYSREPGQEKEYVQHRLEKESEVVLDVLSNGGHIYVCGDAVMSGDVRTVINRILSNANKSMDVDSLVESGHFHEDVFGVLHKK</sequence>
<keyword evidence="3 12" id="KW-0349">Heme</keyword>
<dbReference type="GO" id="GO:0005516">
    <property type="term" value="F:calmodulin binding"/>
    <property type="evidence" value="ECO:0007669"/>
    <property type="project" value="UniProtKB-KW"/>
</dbReference>
<dbReference type="InterPro" id="IPR036119">
    <property type="entry name" value="NOS_N_sf"/>
</dbReference>
<dbReference type="InterPro" id="IPR017938">
    <property type="entry name" value="Riboflavin_synthase-like_b-brl"/>
</dbReference>
<dbReference type="Proteomes" id="UP000807504">
    <property type="component" value="Unassembled WGS sequence"/>
</dbReference>
<evidence type="ECO:0000256" key="10">
    <source>
        <dbReference type="ARBA" id="ARBA00023002"/>
    </source>
</evidence>
<dbReference type="Pfam" id="PF00175">
    <property type="entry name" value="NAD_binding_1"/>
    <property type="match status" value="1"/>
</dbReference>
<keyword evidence="8 12" id="KW-0521">NADP</keyword>
<comment type="cofactor">
    <cofactor evidence="12">
        <name>FMN</name>
        <dbReference type="ChEBI" id="CHEBI:58210"/>
    </cofactor>
    <text evidence="12">Binds 1 FMN.</text>
</comment>
<dbReference type="PROSITE" id="PS50902">
    <property type="entry name" value="FLAVODOXIN_LIKE"/>
    <property type="match status" value="1"/>
</dbReference>
<dbReference type="EMBL" id="JABXBU010001863">
    <property type="protein sequence ID" value="KAF8782631.1"/>
    <property type="molecule type" value="Genomic_DNA"/>
</dbReference>
<keyword evidence="5 12" id="KW-0288">FMN</keyword>
<evidence type="ECO:0000256" key="11">
    <source>
        <dbReference type="ARBA" id="ARBA00023004"/>
    </source>
</evidence>
<dbReference type="Gene3D" id="2.40.30.10">
    <property type="entry name" value="Translation factors"/>
    <property type="match status" value="1"/>
</dbReference>
<comment type="cofactor">
    <cofactor evidence="12">
        <name>FAD</name>
        <dbReference type="ChEBI" id="CHEBI:57692"/>
    </cofactor>
    <text evidence="12">Binds 1 FAD.</text>
</comment>
<dbReference type="GO" id="GO:0004517">
    <property type="term" value="F:nitric-oxide synthase activity"/>
    <property type="evidence" value="ECO:0007669"/>
    <property type="project" value="UniProtKB-EC"/>
</dbReference>
<proteinExistence type="inferred from homology"/>
<dbReference type="Gene3D" id="3.40.50.360">
    <property type="match status" value="1"/>
</dbReference>
<keyword evidence="6 12" id="KW-0479">Metal-binding</keyword>
<evidence type="ECO:0000256" key="4">
    <source>
        <dbReference type="ARBA" id="ARBA00022630"/>
    </source>
</evidence>
<dbReference type="InterPro" id="IPR001709">
    <property type="entry name" value="Flavoprot_Pyr_Nucl_cyt_Rdtase"/>
</dbReference>
<dbReference type="PANTHER" id="PTHR43410:SF1">
    <property type="entry name" value="NITRIC OXIDE SYNTHASE"/>
    <property type="match status" value="1"/>
</dbReference>
<reference evidence="16" key="1">
    <citation type="journal article" date="2020" name="bioRxiv">
        <title>Chromosome-level reference genome of the European wasp spider Argiope bruennichi: a resource for studies on range expansion and evolutionary adaptation.</title>
        <authorList>
            <person name="Sheffer M.M."/>
            <person name="Hoppe A."/>
            <person name="Krehenwinkel H."/>
            <person name="Uhl G."/>
            <person name="Kuss A.W."/>
            <person name="Jensen L."/>
            <person name="Jensen C."/>
            <person name="Gillespie R.G."/>
            <person name="Hoff K.J."/>
            <person name="Prost S."/>
        </authorList>
    </citation>
    <scope>NUCLEOTIDE SEQUENCE</scope>
</reference>
<comment type="catalytic activity">
    <reaction evidence="12">
        <text>2 L-arginine + 3 NADPH + 4 O2 + H(+) = 2 L-citrulline + 2 nitric oxide + 3 NADP(+) + 4 H2O</text>
        <dbReference type="Rhea" id="RHEA:19897"/>
        <dbReference type="ChEBI" id="CHEBI:15377"/>
        <dbReference type="ChEBI" id="CHEBI:15378"/>
        <dbReference type="ChEBI" id="CHEBI:15379"/>
        <dbReference type="ChEBI" id="CHEBI:16480"/>
        <dbReference type="ChEBI" id="CHEBI:32682"/>
        <dbReference type="ChEBI" id="CHEBI:57743"/>
        <dbReference type="ChEBI" id="CHEBI:57783"/>
        <dbReference type="ChEBI" id="CHEBI:58349"/>
        <dbReference type="EC" id="1.14.13.39"/>
    </reaction>
</comment>
<evidence type="ECO:0000256" key="2">
    <source>
        <dbReference type="ARBA" id="ARBA00006267"/>
    </source>
</evidence>
<dbReference type="PIRSF" id="PIRSF000333">
    <property type="entry name" value="NOS"/>
    <property type="match status" value="1"/>
</dbReference>
<dbReference type="SUPFAM" id="SSF52218">
    <property type="entry name" value="Flavoproteins"/>
    <property type="match status" value="1"/>
</dbReference>
<dbReference type="InterPro" id="IPR012144">
    <property type="entry name" value="NOS_euk"/>
</dbReference>
<evidence type="ECO:0000256" key="9">
    <source>
        <dbReference type="ARBA" id="ARBA00022860"/>
    </source>
</evidence>
<dbReference type="PRINTS" id="PR00371">
    <property type="entry name" value="FPNCR"/>
</dbReference>
<organism evidence="16 17">
    <name type="scientific">Argiope bruennichi</name>
    <name type="common">Wasp spider</name>
    <name type="synonym">Aranea bruennichi</name>
    <dbReference type="NCBI Taxonomy" id="94029"/>
    <lineage>
        <taxon>Eukaryota</taxon>
        <taxon>Metazoa</taxon>
        <taxon>Ecdysozoa</taxon>
        <taxon>Arthropoda</taxon>
        <taxon>Chelicerata</taxon>
        <taxon>Arachnida</taxon>
        <taxon>Araneae</taxon>
        <taxon>Araneomorphae</taxon>
        <taxon>Entelegynae</taxon>
        <taxon>Araneoidea</taxon>
        <taxon>Araneidae</taxon>
        <taxon>Argiope</taxon>
    </lineage>
</organism>
<feature type="binding site" description="axial binding residue" evidence="13">
    <location>
        <position position="136"/>
    </location>
    <ligand>
        <name>heme b</name>
        <dbReference type="ChEBI" id="CHEBI:60344"/>
    </ligand>
    <ligandPart>
        <name>Fe</name>
        <dbReference type="ChEBI" id="CHEBI:18248"/>
    </ligandPart>
</feature>
<dbReference type="InterPro" id="IPR001433">
    <property type="entry name" value="OxRdtase_FAD/NAD-bd"/>
</dbReference>
<dbReference type="SUPFAM" id="SSF56512">
    <property type="entry name" value="Nitric oxide (NO) synthase oxygenase domain"/>
    <property type="match status" value="1"/>
</dbReference>
<dbReference type="Gene3D" id="1.20.990.10">
    <property type="entry name" value="NADPH-cytochrome p450 Reductase, Chain A, domain 3"/>
    <property type="match status" value="1"/>
</dbReference>
<dbReference type="Gene3D" id="3.40.50.80">
    <property type="entry name" value="Nucleotide-binding domain of ferredoxin-NADP reductase (FNR) module"/>
    <property type="match status" value="1"/>
</dbReference>
<dbReference type="InterPro" id="IPR044943">
    <property type="entry name" value="NOS_dom_1"/>
</dbReference>
<dbReference type="InterPro" id="IPR017927">
    <property type="entry name" value="FAD-bd_FR_type"/>
</dbReference>
<dbReference type="OMA" id="KGDFRIW"/>
<dbReference type="InterPro" id="IPR044944">
    <property type="entry name" value="NOS_dom_3"/>
</dbReference>
<dbReference type="OrthoDB" id="1688044at2759"/>
<dbReference type="Pfam" id="PF00258">
    <property type="entry name" value="Flavodoxin_1"/>
    <property type="match status" value="1"/>
</dbReference>
<keyword evidence="11 12" id="KW-0408">Iron</keyword>
<keyword evidence="9 12" id="KW-0112">Calmodulin-binding</keyword>
<dbReference type="PROSITE" id="PS51384">
    <property type="entry name" value="FAD_FR"/>
    <property type="match status" value="1"/>
</dbReference>
<evidence type="ECO:0000313" key="16">
    <source>
        <dbReference type="EMBL" id="KAF8782631.1"/>
    </source>
</evidence>
<dbReference type="SUPFAM" id="SSF52343">
    <property type="entry name" value="Ferredoxin reductase-like, C-terminal NADP-linked domain"/>
    <property type="match status" value="1"/>
</dbReference>
<evidence type="ECO:0000256" key="13">
    <source>
        <dbReference type="PIRSR" id="PIRSR000333-1"/>
    </source>
</evidence>
<name>A0A8T0EY18_ARGBR</name>
<keyword evidence="7 12" id="KW-0274">FAD</keyword>
<dbReference type="InterPro" id="IPR023173">
    <property type="entry name" value="NADPH_Cyt_P450_Rdtase_alpha"/>
</dbReference>
<dbReference type="InterPro" id="IPR003097">
    <property type="entry name" value="CysJ-like_FAD-binding"/>
</dbReference>
<protein>
    <recommendedName>
        <fullName evidence="12">Nitric oxide synthase</fullName>
        <ecNumber evidence="12">1.14.13.39</ecNumber>
    </recommendedName>
</protein>
<accession>A0A8T0EY18</accession>
<evidence type="ECO:0000256" key="12">
    <source>
        <dbReference type="PIRNR" id="PIRNR000333"/>
    </source>
</evidence>
<dbReference type="Gene3D" id="3.90.1230.10">
    <property type="entry name" value="Nitric Oxide Synthase, Chain A, domain 3"/>
    <property type="match status" value="1"/>
</dbReference>
<gene>
    <name evidence="16" type="ORF">HNY73_012895</name>
</gene>
<comment type="function">
    <text evidence="12">Produces nitric oxide (NO) which is a messenger molecule with diverse functions.</text>
</comment>
<keyword evidence="17" id="KW-1185">Reference proteome</keyword>
<comment type="caution">
    <text evidence="16">The sequence shown here is derived from an EMBL/GenBank/DDBJ whole genome shotgun (WGS) entry which is preliminary data.</text>
</comment>
<dbReference type="FunFam" id="3.40.50.360:FF:000019">
    <property type="entry name" value="Nitric oxide synthase"/>
    <property type="match status" value="1"/>
</dbReference>
<dbReference type="InterPro" id="IPR001094">
    <property type="entry name" value="Flavdoxin-like"/>
</dbReference>
<dbReference type="Gene3D" id="3.90.340.10">
    <property type="entry name" value="Nitric Oxide Synthase, Chain A, domain 1"/>
    <property type="match status" value="1"/>
</dbReference>
<dbReference type="InterPro" id="IPR039261">
    <property type="entry name" value="FNR_nucleotide-bd"/>
</dbReference>
<dbReference type="SUPFAM" id="SSF63380">
    <property type="entry name" value="Riboflavin synthase domain-like"/>
    <property type="match status" value="1"/>
</dbReference>
<dbReference type="FunFam" id="1.20.990.10:FF:000002">
    <property type="entry name" value="Nitric oxide synthase"/>
    <property type="match status" value="1"/>
</dbReference>
<dbReference type="GO" id="GO:0050661">
    <property type="term" value="F:NADP binding"/>
    <property type="evidence" value="ECO:0007669"/>
    <property type="project" value="InterPro"/>
</dbReference>
<reference evidence="16" key="2">
    <citation type="submission" date="2020-06" db="EMBL/GenBank/DDBJ databases">
        <authorList>
            <person name="Sheffer M."/>
        </authorList>
    </citation>
    <scope>NUCLEOTIDE SEQUENCE</scope>
</reference>
<dbReference type="InterPro" id="IPR004030">
    <property type="entry name" value="NOS_N"/>
</dbReference>
<dbReference type="InterPro" id="IPR050607">
    <property type="entry name" value="NOS"/>
</dbReference>
<dbReference type="GO" id="GO:0006809">
    <property type="term" value="P:nitric oxide biosynthetic process"/>
    <property type="evidence" value="ECO:0007669"/>
    <property type="project" value="InterPro"/>
</dbReference>
<comment type="similarity">
    <text evidence="2 12">Belongs to the NOS family.</text>
</comment>
<evidence type="ECO:0000256" key="7">
    <source>
        <dbReference type="ARBA" id="ARBA00022827"/>
    </source>
</evidence>
<dbReference type="PRINTS" id="PR00369">
    <property type="entry name" value="FLAVODOXIN"/>
</dbReference>
<dbReference type="GO" id="GO:0046872">
    <property type="term" value="F:metal ion binding"/>
    <property type="evidence" value="ECO:0007669"/>
    <property type="project" value="UniProtKB-KW"/>
</dbReference>
<evidence type="ECO:0000256" key="5">
    <source>
        <dbReference type="ARBA" id="ARBA00022643"/>
    </source>
</evidence>
<dbReference type="PANTHER" id="PTHR43410">
    <property type="entry name" value="NITRIC OXIDE SYNTHASE OXYGENASE"/>
    <property type="match status" value="1"/>
</dbReference>
<feature type="domain" description="Flavodoxin-like" evidence="14">
    <location>
        <begin position="473"/>
        <end position="614"/>
    </location>
</feature>
<dbReference type="Gene3D" id="3.90.440.10">
    <property type="entry name" value="Nitric Oxide Synthase,Heme Domain,Chain A domain 2"/>
    <property type="match status" value="1"/>
</dbReference>
<dbReference type="Pfam" id="PF02898">
    <property type="entry name" value="NO_synthase"/>
    <property type="match status" value="1"/>
</dbReference>
<dbReference type="InterPro" id="IPR044940">
    <property type="entry name" value="NOS_dom_2"/>
</dbReference>
<keyword evidence="10 12" id="KW-0560">Oxidoreductase</keyword>
<dbReference type="AlphaFoldDB" id="A0A8T0EY18"/>
<dbReference type="PROSITE" id="PS60001">
    <property type="entry name" value="NOS"/>
    <property type="match status" value="1"/>
</dbReference>
<evidence type="ECO:0000256" key="6">
    <source>
        <dbReference type="ARBA" id="ARBA00022723"/>
    </source>
</evidence>
<dbReference type="EC" id="1.14.13.39" evidence="12"/>
<feature type="domain" description="FAD-binding FR-type" evidence="15">
    <location>
        <begin position="666"/>
        <end position="905"/>
    </location>
</feature>
<evidence type="ECO:0000259" key="15">
    <source>
        <dbReference type="PROSITE" id="PS51384"/>
    </source>
</evidence>
<evidence type="ECO:0000256" key="3">
    <source>
        <dbReference type="ARBA" id="ARBA00022617"/>
    </source>
</evidence>
<evidence type="ECO:0000256" key="8">
    <source>
        <dbReference type="ARBA" id="ARBA00022857"/>
    </source>
</evidence>
<dbReference type="Pfam" id="PF00667">
    <property type="entry name" value="FAD_binding_1"/>
    <property type="match status" value="1"/>
</dbReference>
<dbReference type="InterPro" id="IPR029039">
    <property type="entry name" value="Flavoprotein-like_sf"/>
</dbReference>
<comment type="cofactor">
    <cofactor evidence="1 12">
        <name>heme b</name>
        <dbReference type="ChEBI" id="CHEBI:60344"/>
    </cofactor>
</comment>
<dbReference type="GO" id="GO:0050660">
    <property type="term" value="F:flavin adenine dinucleotide binding"/>
    <property type="evidence" value="ECO:0007669"/>
    <property type="project" value="InterPro"/>
</dbReference>
<evidence type="ECO:0000313" key="17">
    <source>
        <dbReference type="Proteomes" id="UP000807504"/>
    </source>
</evidence>
<dbReference type="InterPro" id="IPR008254">
    <property type="entry name" value="Flavodoxin/NO_synth"/>
</dbReference>
<evidence type="ECO:0000256" key="1">
    <source>
        <dbReference type="ARBA" id="ARBA00001970"/>
    </source>
</evidence>
<keyword evidence="4" id="KW-0285">Flavoprotein</keyword>